<dbReference type="RefSeq" id="WP_200786412.1">
    <property type="nucleotide sequence ID" value="NZ_JAEDAO010000001.1"/>
</dbReference>
<keyword evidence="11" id="KW-1185">Reference proteome</keyword>
<dbReference type="NCBIfam" id="TIGR02532">
    <property type="entry name" value="IV_pilin_GFxxxE"/>
    <property type="match status" value="1"/>
</dbReference>
<dbReference type="EMBL" id="JAEDAO010000001">
    <property type="protein sequence ID" value="MBK0391607.1"/>
    <property type="molecule type" value="Genomic_DNA"/>
</dbReference>
<feature type="region of interest" description="Disordered" evidence="8">
    <location>
        <begin position="168"/>
        <end position="195"/>
    </location>
</feature>
<name>A0A934PYX2_9BURK</name>
<dbReference type="GO" id="GO:0005886">
    <property type="term" value="C:plasma membrane"/>
    <property type="evidence" value="ECO:0007669"/>
    <property type="project" value="UniProtKB-SubCell"/>
</dbReference>
<evidence type="ECO:0000256" key="6">
    <source>
        <dbReference type="ARBA" id="ARBA00022989"/>
    </source>
</evidence>
<evidence type="ECO:0000256" key="4">
    <source>
        <dbReference type="ARBA" id="ARBA00022519"/>
    </source>
</evidence>
<evidence type="ECO:0000256" key="9">
    <source>
        <dbReference type="SAM" id="Phobius"/>
    </source>
</evidence>
<dbReference type="InterPro" id="IPR045584">
    <property type="entry name" value="Pilin-like"/>
</dbReference>
<accession>A0A934PYX2</accession>
<dbReference type="Pfam" id="PF07963">
    <property type="entry name" value="N_methyl"/>
    <property type="match status" value="1"/>
</dbReference>
<dbReference type="InterPro" id="IPR051621">
    <property type="entry name" value="T2SS_protein_J"/>
</dbReference>
<dbReference type="AlphaFoldDB" id="A0A934PYX2"/>
<evidence type="ECO:0000256" key="7">
    <source>
        <dbReference type="ARBA" id="ARBA00023136"/>
    </source>
</evidence>
<comment type="subcellular location">
    <subcellularLocation>
        <location evidence="1">Cell inner membrane</location>
        <topology evidence="1">Single-pass membrane protein</topology>
    </subcellularLocation>
</comment>
<evidence type="ECO:0000256" key="8">
    <source>
        <dbReference type="SAM" id="MobiDB-lite"/>
    </source>
</evidence>
<keyword evidence="4" id="KW-0997">Cell inner membrane</keyword>
<dbReference type="GO" id="GO:0015628">
    <property type="term" value="P:protein secretion by the type II secretion system"/>
    <property type="evidence" value="ECO:0007669"/>
    <property type="project" value="TreeGrafter"/>
</dbReference>
<comment type="caution">
    <text evidence="10">The sequence shown here is derived from an EMBL/GenBank/DDBJ whole genome shotgun (WGS) entry which is preliminary data.</text>
</comment>
<evidence type="ECO:0000313" key="10">
    <source>
        <dbReference type="EMBL" id="MBK0391607.1"/>
    </source>
</evidence>
<gene>
    <name evidence="10" type="ORF">I8E28_03310</name>
</gene>
<dbReference type="PANTHER" id="PTHR39583:SF2">
    <property type="entry name" value="TYPE II SECRETION SYSTEM PROTEIN J"/>
    <property type="match status" value="1"/>
</dbReference>
<evidence type="ECO:0000256" key="1">
    <source>
        <dbReference type="ARBA" id="ARBA00004377"/>
    </source>
</evidence>
<sequence length="233" mass="25020">MRRIRGFTLVELLVALFVMALVAVLSWRGLDGMVRAHEGMQQRQDQVQALQVGMDQWNADLDAMVELPQSTAIDWNGRVLRLTRASPGGGTAGVVVVGWARRVGPEGSRWTRWASPPVTTRGDLDAAWRRADDWAAGNSVAGTASEVAVAGLADWQVFFFRRDAWTNPQSSDATQVTPPATPGSGPTPPVEAGLKKGAIPDGVRIVLTLASQQAITGDLTRDWVNPTRGGGRS</sequence>
<organism evidence="10 11">
    <name type="scientific">Ramlibacter algicola</name>
    <dbReference type="NCBI Taxonomy" id="2795217"/>
    <lineage>
        <taxon>Bacteria</taxon>
        <taxon>Pseudomonadati</taxon>
        <taxon>Pseudomonadota</taxon>
        <taxon>Betaproteobacteria</taxon>
        <taxon>Burkholderiales</taxon>
        <taxon>Comamonadaceae</taxon>
        <taxon>Ramlibacter</taxon>
    </lineage>
</organism>
<feature type="transmembrane region" description="Helical" evidence="9">
    <location>
        <begin position="7"/>
        <end position="27"/>
    </location>
</feature>
<evidence type="ECO:0000256" key="2">
    <source>
        <dbReference type="ARBA" id="ARBA00022475"/>
    </source>
</evidence>
<keyword evidence="2" id="KW-1003">Cell membrane</keyword>
<dbReference type="PROSITE" id="PS00409">
    <property type="entry name" value="PROKAR_NTER_METHYL"/>
    <property type="match status" value="1"/>
</dbReference>
<keyword evidence="5 9" id="KW-0812">Transmembrane</keyword>
<evidence type="ECO:0000313" key="11">
    <source>
        <dbReference type="Proteomes" id="UP000617041"/>
    </source>
</evidence>
<dbReference type="InterPro" id="IPR012902">
    <property type="entry name" value="N_methyl_site"/>
</dbReference>
<feature type="compositionally biased region" description="Pro residues" evidence="8">
    <location>
        <begin position="179"/>
        <end position="189"/>
    </location>
</feature>
<evidence type="ECO:0000256" key="5">
    <source>
        <dbReference type="ARBA" id="ARBA00022692"/>
    </source>
</evidence>
<keyword evidence="6 9" id="KW-1133">Transmembrane helix</keyword>
<evidence type="ECO:0000256" key="3">
    <source>
        <dbReference type="ARBA" id="ARBA00022481"/>
    </source>
</evidence>
<keyword evidence="3" id="KW-0488">Methylation</keyword>
<dbReference type="PANTHER" id="PTHR39583">
    <property type="entry name" value="TYPE II SECRETION SYSTEM PROTEIN J-RELATED"/>
    <property type="match status" value="1"/>
</dbReference>
<dbReference type="Proteomes" id="UP000617041">
    <property type="component" value="Unassembled WGS sequence"/>
</dbReference>
<dbReference type="SUPFAM" id="SSF54523">
    <property type="entry name" value="Pili subunits"/>
    <property type="match status" value="1"/>
</dbReference>
<proteinExistence type="predicted"/>
<reference evidence="10" key="1">
    <citation type="submission" date="2020-12" db="EMBL/GenBank/DDBJ databases">
        <title>Ramlibacter sp. nov., isolated from a freshwater alga, Cryptomonas.</title>
        <authorList>
            <person name="Kim H.M."/>
            <person name="Jeon C.O."/>
        </authorList>
    </citation>
    <scope>NUCLEOTIDE SEQUENCE</scope>
    <source>
        <strain evidence="10">CrO1</strain>
    </source>
</reference>
<protein>
    <submittedName>
        <fullName evidence="10">Prepilin-type N-terminal cleavage/methylation domain-containing protein</fullName>
    </submittedName>
</protein>
<keyword evidence="7 9" id="KW-0472">Membrane</keyword>